<evidence type="ECO:0000313" key="1">
    <source>
        <dbReference type="EMBL" id="AAK85569.1"/>
    </source>
</evidence>
<accession>Q91GP2</accession>
<organismHost>
    <name type="scientific">Lepidoptera</name>
    <name type="common">moths &amp; butterflies</name>
    <dbReference type="NCBI Taxonomy" id="7088"/>
</organismHost>
<dbReference type="GeneID" id="1727400"/>
<dbReference type="RefSeq" id="NP_203174.1">
    <property type="nucleotide sequence ID" value="NC_003083.1"/>
</dbReference>
<dbReference type="Pfam" id="PF10845">
    <property type="entry name" value="DUF2576"/>
    <property type="match status" value="1"/>
</dbReference>
<dbReference type="EMBL" id="AY043265">
    <property type="protein sequence ID" value="AAK85569.1"/>
    <property type="molecule type" value="Genomic_DNA"/>
</dbReference>
<name>Q91GP2_NPVEP</name>
<sequence length="117" mass="13873">MIYLRYYIFFVFFRESRTKSKKPRISHIKLFLFYATLHYNMNRRINNAPVMVAGHDYDREQLKRDINSLRHSVHELCKRSTTGFDCNRLLESSTDTAKPTVVIKTTAAEQHTICDKL</sequence>
<organism evidence="1 2">
    <name type="scientific">Epiphyas postvittana nucleopolyhedrovirus</name>
    <name type="common">EppoMNPV</name>
    <dbReference type="NCBI Taxonomy" id="70600"/>
    <lineage>
        <taxon>Viruses</taxon>
        <taxon>Viruses incertae sedis</taxon>
        <taxon>Naldaviricetes</taxon>
        <taxon>Lefavirales</taxon>
        <taxon>Baculoviridae</taxon>
        <taxon>Alphabaculovirus</taxon>
        <taxon>Alphabaculovirus eppostvittanae</taxon>
    </lineage>
</organism>
<proteinExistence type="predicted"/>
<dbReference type="KEGG" id="vg:1727400"/>
<reference evidence="1 2" key="1">
    <citation type="journal article" date="2002" name="J. Gen. Virol.">
        <title>Whole genome analysis of the Epiphyas postvittana nucleopolyhedrovirus.</title>
        <authorList>
            <person name="Hyink O."/>
            <person name="Dellow R.A."/>
            <person name="Olsen M.J."/>
            <person name="Caradoc-Davies K.M.B."/>
            <person name="Drake K."/>
            <person name="Herniou E.A."/>
            <person name="Cory J.S."/>
            <person name="O'Reilly D.R."/>
            <person name="Ward V.K."/>
        </authorList>
    </citation>
    <scope>NUCLEOTIDE SEQUENCE [LARGE SCALE GENOMIC DNA]</scope>
</reference>
<protein>
    <submittedName>
        <fullName evidence="1">Uncharacterized protein</fullName>
    </submittedName>
</protein>
<evidence type="ECO:0000313" key="2">
    <source>
        <dbReference type="Proteomes" id="UP000203221"/>
    </source>
</evidence>
<keyword evidence="2" id="KW-1185">Reference proteome</keyword>
<dbReference type="InterPro" id="IPR022556">
    <property type="entry name" value="AcMNPV_Orf5"/>
</dbReference>
<dbReference type="OrthoDB" id="25338at10239"/>
<dbReference type="Proteomes" id="UP000203221">
    <property type="component" value="Segment"/>
</dbReference>